<evidence type="ECO:0000256" key="2">
    <source>
        <dbReference type="ARBA" id="ARBA00023315"/>
    </source>
</evidence>
<dbReference type="InterPro" id="IPR050832">
    <property type="entry name" value="Bact_Acetyltransf"/>
</dbReference>
<reference evidence="4 5" key="1">
    <citation type="submission" date="2016-10" db="EMBL/GenBank/DDBJ databases">
        <authorList>
            <person name="de Groot N.N."/>
        </authorList>
    </citation>
    <scope>NUCLEOTIDE SEQUENCE [LARGE SCALE GENOMIC DNA]</scope>
    <source>
        <strain evidence="4 5">Vu-144</strain>
    </source>
</reference>
<evidence type="ECO:0000313" key="4">
    <source>
        <dbReference type="EMBL" id="SEA31436.1"/>
    </source>
</evidence>
<evidence type="ECO:0000313" key="5">
    <source>
        <dbReference type="Proteomes" id="UP000199041"/>
    </source>
</evidence>
<dbReference type="InterPro" id="IPR016181">
    <property type="entry name" value="Acyl_CoA_acyltransferase"/>
</dbReference>
<dbReference type="GO" id="GO:0005840">
    <property type="term" value="C:ribosome"/>
    <property type="evidence" value="ECO:0007669"/>
    <property type="project" value="UniProtKB-KW"/>
</dbReference>
<dbReference type="SUPFAM" id="SSF55729">
    <property type="entry name" value="Acyl-CoA N-acyltransferases (Nat)"/>
    <property type="match status" value="1"/>
</dbReference>
<name>A0A1H4A6A3_9BACT</name>
<dbReference type="PROSITE" id="PS51186">
    <property type="entry name" value="GNAT"/>
    <property type="match status" value="1"/>
</dbReference>
<feature type="domain" description="N-acetyltransferase" evidence="3">
    <location>
        <begin position="3"/>
        <end position="147"/>
    </location>
</feature>
<dbReference type="Proteomes" id="UP000199041">
    <property type="component" value="Unassembled WGS sequence"/>
</dbReference>
<keyword evidence="2" id="KW-0012">Acyltransferase</keyword>
<keyword evidence="1" id="KW-0808">Transferase</keyword>
<organism evidence="4 5">
    <name type="scientific">Arachidicoccus rhizosphaerae</name>
    <dbReference type="NCBI Taxonomy" id="551991"/>
    <lineage>
        <taxon>Bacteria</taxon>
        <taxon>Pseudomonadati</taxon>
        <taxon>Bacteroidota</taxon>
        <taxon>Chitinophagia</taxon>
        <taxon>Chitinophagales</taxon>
        <taxon>Chitinophagaceae</taxon>
        <taxon>Arachidicoccus</taxon>
    </lineage>
</organism>
<protein>
    <submittedName>
        <fullName evidence="4">Ribosomal protein S18 acetylase RimI</fullName>
    </submittedName>
</protein>
<sequence>MKCRITEGTLEHLDDIALIFDQYRVFYNAASDISSCKQFLQERFSQKDSKIFIAVSDTANILGFTQLYPTFSSVSMKRVWILNDLFVRAEVRKSGIGKSLIEHAIAFAKKDGAVRLSLSTAQDNPAQFLYEAIGFKQSGFKFYNYSL</sequence>
<dbReference type="GO" id="GO:0016747">
    <property type="term" value="F:acyltransferase activity, transferring groups other than amino-acyl groups"/>
    <property type="evidence" value="ECO:0007669"/>
    <property type="project" value="InterPro"/>
</dbReference>
<dbReference type="EMBL" id="FNQY01000013">
    <property type="protein sequence ID" value="SEA31436.1"/>
    <property type="molecule type" value="Genomic_DNA"/>
</dbReference>
<dbReference type="AlphaFoldDB" id="A0A1H4A6A3"/>
<accession>A0A1H4A6A3</accession>
<dbReference type="Pfam" id="PF00583">
    <property type="entry name" value="Acetyltransf_1"/>
    <property type="match status" value="1"/>
</dbReference>
<dbReference type="OrthoDB" id="9792929at2"/>
<dbReference type="PANTHER" id="PTHR43877:SF2">
    <property type="entry name" value="AMINOALKYLPHOSPHONATE N-ACETYLTRANSFERASE-RELATED"/>
    <property type="match status" value="1"/>
</dbReference>
<evidence type="ECO:0000259" key="3">
    <source>
        <dbReference type="PROSITE" id="PS51186"/>
    </source>
</evidence>
<keyword evidence="4" id="KW-0689">Ribosomal protein</keyword>
<dbReference type="PANTHER" id="PTHR43877">
    <property type="entry name" value="AMINOALKYLPHOSPHONATE N-ACETYLTRANSFERASE-RELATED-RELATED"/>
    <property type="match status" value="1"/>
</dbReference>
<evidence type="ECO:0000256" key="1">
    <source>
        <dbReference type="ARBA" id="ARBA00022679"/>
    </source>
</evidence>
<dbReference type="InterPro" id="IPR000182">
    <property type="entry name" value="GNAT_dom"/>
</dbReference>
<proteinExistence type="predicted"/>
<dbReference type="CDD" id="cd04301">
    <property type="entry name" value="NAT_SF"/>
    <property type="match status" value="1"/>
</dbReference>
<keyword evidence="4" id="KW-0687">Ribonucleoprotein</keyword>
<dbReference type="RefSeq" id="WP_091398688.1">
    <property type="nucleotide sequence ID" value="NZ_FNQY01000013.1"/>
</dbReference>
<dbReference type="Gene3D" id="3.40.630.30">
    <property type="match status" value="1"/>
</dbReference>
<keyword evidence="5" id="KW-1185">Reference proteome</keyword>
<gene>
    <name evidence="4" type="ORF">SAMN05192529_11383</name>
</gene>